<sequence>MYQNFTPYPNPMHLLNSRYAMPQNCQMQLVKAYFASQPYTGIFRVDEALYKGTVFPNIYAAYPPAIGQFDNRRM</sequence>
<accession>A0A0A0I592</accession>
<dbReference type="InterPro" id="IPR020256">
    <property type="entry name" value="Spore_coat_CotJA"/>
</dbReference>
<dbReference type="Proteomes" id="UP000030014">
    <property type="component" value="Unassembled WGS sequence"/>
</dbReference>
<organism evidence="1 2">
    <name type="scientific">Clostridium botulinum C/D str. DC5</name>
    <dbReference type="NCBI Taxonomy" id="1443128"/>
    <lineage>
        <taxon>Bacteria</taxon>
        <taxon>Bacillati</taxon>
        <taxon>Bacillota</taxon>
        <taxon>Clostridia</taxon>
        <taxon>Eubacteriales</taxon>
        <taxon>Clostridiaceae</taxon>
        <taxon>Clostridium</taxon>
    </lineage>
</organism>
<dbReference type="Pfam" id="PF11007">
    <property type="entry name" value="CotJA"/>
    <property type="match status" value="1"/>
</dbReference>
<gene>
    <name evidence="1" type="ORF">Z955_13500</name>
</gene>
<reference evidence="1 2" key="1">
    <citation type="submission" date="2014-01" db="EMBL/GenBank/DDBJ databases">
        <title>Plasmidome dynamics in the species complex Clostridium novyi sensu lato converts strains of independent lineages into distinctly different pathogens.</title>
        <authorList>
            <person name="Skarin H."/>
            <person name="Segerman B."/>
        </authorList>
    </citation>
    <scope>NUCLEOTIDE SEQUENCE [LARGE SCALE GENOMIC DNA]</scope>
    <source>
        <strain evidence="1 2">DC5</strain>
    </source>
</reference>
<dbReference type="EMBL" id="JDRY01000087">
    <property type="protein sequence ID" value="KGM96017.1"/>
    <property type="molecule type" value="Genomic_DNA"/>
</dbReference>
<protein>
    <recommendedName>
        <fullName evidence="3">Spore coat associated protein CotJA</fullName>
    </recommendedName>
</protein>
<proteinExistence type="predicted"/>
<comment type="caution">
    <text evidence="1">The sequence shown here is derived from an EMBL/GenBank/DDBJ whole genome shotgun (WGS) entry which is preliminary data.</text>
</comment>
<name>A0A0A0I592_CLOBO</name>
<evidence type="ECO:0008006" key="3">
    <source>
        <dbReference type="Google" id="ProtNLM"/>
    </source>
</evidence>
<dbReference type="RefSeq" id="WP_039259944.1">
    <property type="nucleotide sequence ID" value="NZ_JDRY01000087.1"/>
</dbReference>
<dbReference type="AlphaFoldDB" id="A0A0A0I592"/>
<evidence type="ECO:0000313" key="1">
    <source>
        <dbReference type="EMBL" id="KGM96017.1"/>
    </source>
</evidence>
<evidence type="ECO:0000313" key="2">
    <source>
        <dbReference type="Proteomes" id="UP000030014"/>
    </source>
</evidence>